<evidence type="ECO:0000256" key="1">
    <source>
        <dbReference type="SAM" id="Phobius"/>
    </source>
</evidence>
<dbReference type="RefSeq" id="WP_183880540.1">
    <property type="nucleotide sequence ID" value="NZ_JACHCE010000002.1"/>
</dbReference>
<dbReference type="Proteomes" id="UP000537204">
    <property type="component" value="Unassembled WGS sequence"/>
</dbReference>
<protein>
    <submittedName>
        <fullName evidence="2">Uncharacterized protein</fullName>
    </submittedName>
</protein>
<sequence length="66" mass="7558">MLTFIFITIIFAIIIGINFYNTLIGKRIMMLPGNVFSGTLDFQPFTVLENTAKERKNINAKDLFNN</sequence>
<gene>
    <name evidence="2" type="ORF">HDE68_001516</name>
</gene>
<accession>A0A7W8ZKF5</accession>
<reference evidence="2 3" key="1">
    <citation type="submission" date="2020-08" db="EMBL/GenBank/DDBJ databases">
        <title>Genomic Encyclopedia of Type Strains, Phase IV (KMG-V): Genome sequencing to study the core and pangenomes of soil and plant-associated prokaryotes.</title>
        <authorList>
            <person name="Whitman W."/>
        </authorList>
    </citation>
    <scope>NUCLEOTIDE SEQUENCE [LARGE SCALE GENOMIC DNA]</scope>
    <source>
        <strain evidence="2 3">S3M1</strain>
    </source>
</reference>
<organism evidence="2 3">
    <name type="scientific">Pedobacter cryoconitis</name>
    <dbReference type="NCBI Taxonomy" id="188932"/>
    <lineage>
        <taxon>Bacteria</taxon>
        <taxon>Pseudomonadati</taxon>
        <taxon>Bacteroidota</taxon>
        <taxon>Sphingobacteriia</taxon>
        <taxon>Sphingobacteriales</taxon>
        <taxon>Sphingobacteriaceae</taxon>
        <taxon>Pedobacter</taxon>
    </lineage>
</organism>
<keyword evidence="1" id="KW-0472">Membrane</keyword>
<comment type="caution">
    <text evidence="2">The sequence shown here is derived from an EMBL/GenBank/DDBJ whole genome shotgun (WGS) entry which is preliminary data.</text>
</comment>
<keyword evidence="1" id="KW-0812">Transmembrane</keyword>
<feature type="transmembrane region" description="Helical" evidence="1">
    <location>
        <begin position="6"/>
        <end position="24"/>
    </location>
</feature>
<evidence type="ECO:0000313" key="3">
    <source>
        <dbReference type="Proteomes" id="UP000537204"/>
    </source>
</evidence>
<dbReference type="AlphaFoldDB" id="A0A7W8ZKF5"/>
<keyword evidence="1" id="KW-1133">Transmembrane helix</keyword>
<evidence type="ECO:0000313" key="2">
    <source>
        <dbReference type="EMBL" id="MBB5635628.1"/>
    </source>
</evidence>
<dbReference type="EMBL" id="JACHCE010000002">
    <property type="protein sequence ID" value="MBB5635628.1"/>
    <property type="molecule type" value="Genomic_DNA"/>
</dbReference>
<proteinExistence type="predicted"/>
<name>A0A7W8ZKF5_9SPHI</name>